<gene>
    <name evidence="1" type="ORF">CDN99_05260</name>
</gene>
<evidence type="ECO:0000313" key="1">
    <source>
        <dbReference type="EMBL" id="OWQ93844.1"/>
    </source>
</evidence>
<sequence length="79" mass="8768">MLLWTAGFIEAIDAGPMTGPAILSPELTWQGHDLLDTLRSRPMWERIKTTAKEKGLQLTFDAVKGLGQSAFDYVMKQSS</sequence>
<dbReference type="Pfam" id="PF10711">
    <property type="entry name" value="DUF2513"/>
    <property type="match status" value="1"/>
</dbReference>
<dbReference type="InterPro" id="IPR019650">
    <property type="entry name" value="DUF2513"/>
</dbReference>
<name>A0A246JMH5_9BURK</name>
<organism evidence="1 2">
    <name type="scientific">Roseateles aquatilis</name>
    <dbReference type="NCBI Taxonomy" id="431061"/>
    <lineage>
        <taxon>Bacteria</taxon>
        <taxon>Pseudomonadati</taxon>
        <taxon>Pseudomonadota</taxon>
        <taxon>Betaproteobacteria</taxon>
        <taxon>Burkholderiales</taxon>
        <taxon>Sphaerotilaceae</taxon>
        <taxon>Roseateles</taxon>
    </lineage>
</organism>
<keyword evidence="2" id="KW-1185">Reference proteome</keyword>
<dbReference type="Proteomes" id="UP000197468">
    <property type="component" value="Unassembled WGS sequence"/>
</dbReference>
<dbReference type="OrthoDB" id="6960201at2"/>
<dbReference type="RefSeq" id="WP_088383169.1">
    <property type="nucleotide sequence ID" value="NZ_NIOF01000001.1"/>
</dbReference>
<proteinExistence type="predicted"/>
<dbReference type="AlphaFoldDB" id="A0A246JMH5"/>
<protein>
    <recommendedName>
        <fullName evidence="3">DUF2513 domain-containing protein</fullName>
    </recommendedName>
</protein>
<accession>A0A246JMH5</accession>
<comment type="caution">
    <text evidence="1">The sequence shown here is derived from an EMBL/GenBank/DDBJ whole genome shotgun (WGS) entry which is preliminary data.</text>
</comment>
<evidence type="ECO:0000313" key="2">
    <source>
        <dbReference type="Proteomes" id="UP000197468"/>
    </source>
</evidence>
<reference evidence="1 2" key="1">
    <citation type="journal article" date="2008" name="Int. J. Syst. Evol. Microbiol.">
        <title>Description of Roseateles aquatilis sp. nov. and Roseateles terrae sp. nov., in the class Betaproteobacteria, and emended description of the genus Roseateles.</title>
        <authorList>
            <person name="Gomila M."/>
            <person name="Bowien B."/>
            <person name="Falsen E."/>
            <person name="Moore E.R."/>
            <person name="Lalucat J."/>
        </authorList>
    </citation>
    <scope>NUCLEOTIDE SEQUENCE [LARGE SCALE GENOMIC DNA]</scope>
    <source>
        <strain evidence="1 2">CCUG 48205</strain>
    </source>
</reference>
<dbReference type="EMBL" id="NIOF01000001">
    <property type="protein sequence ID" value="OWQ93844.1"/>
    <property type="molecule type" value="Genomic_DNA"/>
</dbReference>
<evidence type="ECO:0008006" key="3">
    <source>
        <dbReference type="Google" id="ProtNLM"/>
    </source>
</evidence>